<evidence type="ECO:0000313" key="2">
    <source>
        <dbReference type="EMBL" id="SAM06257.1"/>
    </source>
</evidence>
<organism evidence="2">
    <name type="scientific">Absidia glauca</name>
    <name type="common">Pin mould</name>
    <dbReference type="NCBI Taxonomy" id="4829"/>
    <lineage>
        <taxon>Eukaryota</taxon>
        <taxon>Fungi</taxon>
        <taxon>Fungi incertae sedis</taxon>
        <taxon>Mucoromycota</taxon>
        <taxon>Mucoromycotina</taxon>
        <taxon>Mucoromycetes</taxon>
        <taxon>Mucorales</taxon>
        <taxon>Cunninghamellaceae</taxon>
        <taxon>Absidia</taxon>
    </lineage>
</organism>
<feature type="compositionally biased region" description="Basic and acidic residues" evidence="1">
    <location>
        <begin position="93"/>
        <end position="105"/>
    </location>
</feature>
<dbReference type="InParanoid" id="A0A168R800"/>
<dbReference type="Proteomes" id="UP000078561">
    <property type="component" value="Unassembled WGS sequence"/>
</dbReference>
<proteinExistence type="predicted"/>
<name>A0A168R800_ABSGL</name>
<dbReference type="EMBL" id="LT554579">
    <property type="protein sequence ID" value="SAM06257.1"/>
    <property type="molecule type" value="Genomic_DNA"/>
</dbReference>
<protein>
    <submittedName>
        <fullName evidence="2">Uncharacterized protein</fullName>
    </submittedName>
</protein>
<feature type="region of interest" description="Disordered" evidence="1">
    <location>
        <begin position="86"/>
        <end position="105"/>
    </location>
</feature>
<gene>
    <name evidence="2" type="primary">ABSGL_12145.1 scaffold 12710</name>
</gene>
<evidence type="ECO:0000256" key="1">
    <source>
        <dbReference type="SAM" id="MobiDB-lite"/>
    </source>
</evidence>
<evidence type="ECO:0000313" key="3">
    <source>
        <dbReference type="Proteomes" id="UP000078561"/>
    </source>
</evidence>
<keyword evidence="3" id="KW-1185">Reference proteome</keyword>
<dbReference type="OrthoDB" id="10624051at2759"/>
<reference evidence="2" key="1">
    <citation type="submission" date="2016-04" db="EMBL/GenBank/DDBJ databases">
        <authorList>
            <person name="Evans L.H."/>
            <person name="Alamgir A."/>
            <person name="Owens N."/>
            <person name="Weber N.D."/>
            <person name="Virtaneva K."/>
            <person name="Barbian K."/>
            <person name="Babar A."/>
            <person name="Rosenke K."/>
        </authorList>
    </citation>
    <scope>NUCLEOTIDE SEQUENCE [LARGE SCALE GENOMIC DNA]</scope>
    <source>
        <strain evidence="2">CBS 101.48</strain>
    </source>
</reference>
<accession>A0A168R800</accession>
<dbReference type="AlphaFoldDB" id="A0A168R800"/>
<sequence>MNTEELNINTNWNQGDQTIYLQEMVAEHTQSYARGYFEEKRAHWARINLLRNQPAPTIIELAHNTIPPQATGLEYIKAPQEFIQGHVRQRTYPHQEDRLEGRGAE</sequence>